<dbReference type="eggNOG" id="ENOG502SMSS">
    <property type="taxonomic scope" value="Eukaryota"/>
</dbReference>
<organism evidence="8 9">
    <name type="scientific">Capronia coronata CBS 617.96</name>
    <dbReference type="NCBI Taxonomy" id="1182541"/>
    <lineage>
        <taxon>Eukaryota</taxon>
        <taxon>Fungi</taxon>
        <taxon>Dikarya</taxon>
        <taxon>Ascomycota</taxon>
        <taxon>Pezizomycotina</taxon>
        <taxon>Eurotiomycetes</taxon>
        <taxon>Chaetothyriomycetidae</taxon>
        <taxon>Chaetothyriales</taxon>
        <taxon>Herpotrichiellaceae</taxon>
        <taxon>Capronia</taxon>
    </lineage>
</organism>
<evidence type="ECO:0000256" key="4">
    <source>
        <dbReference type="ARBA" id="ARBA00023015"/>
    </source>
</evidence>
<evidence type="ECO:0000256" key="5">
    <source>
        <dbReference type="ARBA" id="ARBA00023125"/>
    </source>
</evidence>
<dbReference type="GO" id="GO:0046872">
    <property type="term" value="F:metal ion binding"/>
    <property type="evidence" value="ECO:0007669"/>
    <property type="project" value="UniProtKB-KW"/>
</dbReference>
<name>W9YDL8_9EURO</name>
<dbReference type="GeneID" id="19158960"/>
<evidence type="ECO:0000313" key="9">
    <source>
        <dbReference type="Proteomes" id="UP000019484"/>
    </source>
</evidence>
<keyword evidence="2" id="KW-0479">Metal-binding</keyword>
<gene>
    <name evidence="8" type="ORF">A1O1_04074</name>
</gene>
<dbReference type="Proteomes" id="UP000019484">
    <property type="component" value="Unassembled WGS sequence"/>
</dbReference>
<dbReference type="OrthoDB" id="4151767at2759"/>
<evidence type="ECO:0000256" key="6">
    <source>
        <dbReference type="ARBA" id="ARBA00023163"/>
    </source>
</evidence>
<dbReference type="GO" id="GO:0043565">
    <property type="term" value="F:sequence-specific DNA binding"/>
    <property type="evidence" value="ECO:0007669"/>
    <property type="project" value="TreeGrafter"/>
</dbReference>
<dbReference type="HOGENOM" id="CLU_918266_0_0_1"/>
<comment type="caution">
    <text evidence="8">The sequence shown here is derived from an EMBL/GenBank/DDBJ whole genome shotgun (WGS) entry which is preliminary data.</text>
</comment>
<sequence>MHQFLVSKYLSTIHGLYPVLDPAMPFLTECPTSLTDMPTSELFMLHMVYSIACHCLPGNDRQLVLLSDTFYREALVHAEKITAELNVEALQAVLLLALRSLFDAQNGSLGQQVAFAYRLEVELGAREVEESTPALQQLRESIFCIGNQVATALDRPSGLTESEVLTSPDDLDQSQLLYYLYRMQSRFRGGTSFDGLDLQEVEQKITTDVSPMLIAALNETRFLLEPSVDSAMQLLSTHASDDIVLNVFTSHWAYKAATFFLEGDLNETSLQGRVLAQKVLERCALKWPNAQTLLESLNIYAPG</sequence>
<evidence type="ECO:0000256" key="1">
    <source>
        <dbReference type="ARBA" id="ARBA00004123"/>
    </source>
</evidence>
<evidence type="ECO:0000256" key="7">
    <source>
        <dbReference type="ARBA" id="ARBA00023242"/>
    </source>
</evidence>
<comment type="subcellular location">
    <subcellularLocation>
        <location evidence="1">Nucleus</location>
    </subcellularLocation>
</comment>
<dbReference type="EMBL" id="AMWN01000003">
    <property type="protein sequence ID" value="EXJ90967.1"/>
    <property type="molecule type" value="Genomic_DNA"/>
</dbReference>
<keyword evidence="5" id="KW-0238">DNA-binding</keyword>
<keyword evidence="9" id="KW-1185">Reference proteome</keyword>
<dbReference type="PANTHER" id="PTHR47782:SF12">
    <property type="entry name" value="ZN(II)2CYS6 TRANSCRIPTION FACTOR (EUROFUNG)"/>
    <property type="match status" value="1"/>
</dbReference>
<accession>W9YDL8</accession>
<dbReference type="RefSeq" id="XP_007723161.1">
    <property type="nucleotide sequence ID" value="XM_007724971.1"/>
</dbReference>
<dbReference type="GO" id="GO:0045944">
    <property type="term" value="P:positive regulation of transcription by RNA polymerase II"/>
    <property type="evidence" value="ECO:0007669"/>
    <property type="project" value="TreeGrafter"/>
</dbReference>
<dbReference type="GO" id="GO:0005634">
    <property type="term" value="C:nucleus"/>
    <property type="evidence" value="ECO:0007669"/>
    <property type="project" value="UniProtKB-SubCell"/>
</dbReference>
<evidence type="ECO:0000256" key="2">
    <source>
        <dbReference type="ARBA" id="ARBA00022723"/>
    </source>
</evidence>
<keyword evidence="4" id="KW-0805">Transcription regulation</keyword>
<keyword evidence="6" id="KW-0804">Transcription</keyword>
<dbReference type="AlphaFoldDB" id="W9YDL8"/>
<keyword evidence="3" id="KW-0862">Zinc</keyword>
<dbReference type="InterPro" id="IPR052202">
    <property type="entry name" value="Yeast_MetPath_Reg"/>
</dbReference>
<dbReference type="CDD" id="cd12148">
    <property type="entry name" value="fungal_TF_MHR"/>
    <property type="match status" value="1"/>
</dbReference>
<reference evidence="8 9" key="1">
    <citation type="submission" date="2013-03" db="EMBL/GenBank/DDBJ databases">
        <title>The Genome Sequence of Capronia coronata CBS 617.96.</title>
        <authorList>
            <consortium name="The Broad Institute Genomics Platform"/>
            <person name="Cuomo C."/>
            <person name="de Hoog S."/>
            <person name="Gorbushina A."/>
            <person name="Walker B."/>
            <person name="Young S.K."/>
            <person name="Zeng Q."/>
            <person name="Gargeya S."/>
            <person name="Fitzgerald M."/>
            <person name="Haas B."/>
            <person name="Abouelleil A."/>
            <person name="Allen A.W."/>
            <person name="Alvarado L."/>
            <person name="Arachchi H.M."/>
            <person name="Berlin A.M."/>
            <person name="Chapman S.B."/>
            <person name="Gainer-Dewar J."/>
            <person name="Goldberg J."/>
            <person name="Griggs A."/>
            <person name="Gujja S."/>
            <person name="Hansen M."/>
            <person name="Howarth C."/>
            <person name="Imamovic A."/>
            <person name="Ireland A."/>
            <person name="Larimer J."/>
            <person name="McCowan C."/>
            <person name="Murphy C."/>
            <person name="Pearson M."/>
            <person name="Poon T.W."/>
            <person name="Priest M."/>
            <person name="Roberts A."/>
            <person name="Saif S."/>
            <person name="Shea T."/>
            <person name="Sisk P."/>
            <person name="Sykes S."/>
            <person name="Wortman J."/>
            <person name="Nusbaum C."/>
            <person name="Birren B."/>
        </authorList>
    </citation>
    <scope>NUCLEOTIDE SEQUENCE [LARGE SCALE GENOMIC DNA]</scope>
    <source>
        <strain evidence="8 9">CBS 617.96</strain>
    </source>
</reference>
<evidence type="ECO:0000256" key="3">
    <source>
        <dbReference type="ARBA" id="ARBA00022833"/>
    </source>
</evidence>
<proteinExistence type="predicted"/>
<evidence type="ECO:0000313" key="8">
    <source>
        <dbReference type="EMBL" id="EXJ90967.1"/>
    </source>
</evidence>
<evidence type="ECO:0008006" key="10">
    <source>
        <dbReference type="Google" id="ProtNLM"/>
    </source>
</evidence>
<protein>
    <recommendedName>
        <fullName evidence="10">Transcription factor domain-containing protein</fullName>
    </recommendedName>
</protein>
<dbReference type="PANTHER" id="PTHR47782">
    <property type="entry name" value="ZN(II)2CYS6 TRANSCRIPTION FACTOR (EUROFUNG)-RELATED"/>
    <property type="match status" value="1"/>
</dbReference>
<keyword evidence="7" id="KW-0539">Nucleus</keyword>
<dbReference type="GO" id="GO:0000981">
    <property type="term" value="F:DNA-binding transcription factor activity, RNA polymerase II-specific"/>
    <property type="evidence" value="ECO:0007669"/>
    <property type="project" value="TreeGrafter"/>
</dbReference>